<dbReference type="Proteomes" id="UP001062846">
    <property type="component" value="Chromosome 13"/>
</dbReference>
<reference evidence="1" key="1">
    <citation type="submission" date="2022-02" db="EMBL/GenBank/DDBJ databases">
        <title>Plant Genome Project.</title>
        <authorList>
            <person name="Zhang R.-G."/>
        </authorList>
    </citation>
    <scope>NUCLEOTIDE SEQUENCE</scope>
    <source>
        <strain evidence="1">AT1</strain>
    </source>
</reference>
<organism evidence="1 2">
    <name type="scientific">Rhododendron molle</name>
    <name type="common">Chinese azalea</name>
    <name type="synonym">Azalea mollis</name>
    <dbReference type="NCBI Taxonomy" id="49168"/>
    <lineage>
        <taxon>Eukaryota</taxon>
        <taxon>Viridiplantae</taxon>
        <taxon>Streptophyta</taxon>
        <taxon>Embryophyta</taxon>
        <taxon>Tracheophyta</taxon>
        <taxon>Spermatophyta</taxon>
        <taxon>Magnoliopsida</taxon>
        <taxon>eudicotyledons</taxon>
        <taxon>Gunneridae</taxon>
        <taxon>Pentapetalae</taxon>
        <taxon>asterids</taxon>
        <taxon>Ericales</taxon>
        <taxon>Ericaceae</taxon>
        <taxon>Ericoideae</taxon>
        <taxon>Rhodoreae</taxon>
        <taxon>Rhododendron</taxon>
    </lineage>
</organism>
<proteinExistence type="predicted"/>
<evidence type="ECO:0000313" key="1">
    <source>
        <dbReference type="EMBL" id="KAI8526040.1"/>
    </source>
</evidence>
<comment type="caution">
    <text evidence="1">The sequence shown here is derived from an EMBL/GenBank/DDBJ whole genome shotgun (WGS) entry which is preliminary data.</text>
</comment>
<gene>
    <name evidence="1" type="ORF">RHMOL_Rhmol13G0277600</name>
</gene>
<keyword evidence="2" id="KW-1185">Reference proteome</keyword>
<sequence>MSVDPTFLDDDLSSGSGEDVNMQDGHKQRQSTTPSSGRRKRSRKATGDAIVDAMLEIAAASKMRATEIMKNEDRFSISKCIKVLDEMQIVDQRLYFFALDLFENPNAREIFIALKIKFSFINAVLNCTFEYSTDLSTGMEDFELELDEMELVAAAAGYHYYNSLTKQPRCSRNESPCGTRFMVEVLNGDDDGCREMFRMDKHVFHKLCGTLRQKGMLRDTPGVMIEEQLGIFLNIVGHNERNRVIQERFEHSGETISRHFNNVLKAVKSLSREFLQPPPISTPTEILTSNRFHPYFKDCLGVIDGMHLPAHVPAKDQSRFRNKKGVLSQNVLAACTFDLQFIFIYPGWEGSAADSRVLRAVLDDPDQNFPQIPQGCHPMLLIEIVFAFVMFVLLSVDVMWLFSDILHITGKYYLVDSGYSNTEGFIAPFEGIRHHIHDYRGANLLPRNAKELFNHRHSCLRNAIQKSFEVLRRRFPILKVAPQYAFHIQRDIVIAACVLHNLIRREERNDWLFATAAAEGPSSEDLPDLEDGPEMLASPVEGQIASSLRDFIATAMWNDFITKWDEW</sequence>
<accession>A0ACC0LBM2</accession>
<dbReference type="EMBL" id="CM046400">
    <property type="protein sequence ID" value="KAI8526040.1"/>
    <property type="molecule type" value="Genomic_DNA"/>
</dbReference>
<protein>
    <submittedName>
        <fullName evidence="1">Uncharacterized protein</fullName>
    </submittedName>
</protein>
<evidence type="ECO:0000313" key="2">
    <source>
        <dbReference type="Proteomes" id="UP001062846"/>
    </source>
</evidence>
<name>A0ACC0LBM2_RHOML</name>